<accession>A0A1H6SPN6</accession>
<dbReference type="AlphaFoldDB" id="A0A1H6SPN6"/>
<dbReference type="SUPFAM" id="SSF56731">
    <property type="entry name" value="DNA primase core"/>
    <property type="match status" value="1"/>
</dbReference>
<dbReference type="RefSeq" id="WP_074731721.1">
    <property type="nucleotide sequence ID" value="NZ_FNYK01000015.1"/>
</dbReference>
<gene>
    <name evidence="2" type="ORF">SAMN04487834_101513</name>
</gene>
<keyword evidence="3" id="KW-1185">Reference proteome</keyword>
<evidence type="ECO:0000259" key="1">
    <source>
        <dbReference type="PROSITE" id="PS50880"/>
    </source>
</evidence>
<evidence type="ECO:0000313" key="3">
    <source>
        <dbReference type="Proteomes" id="UP000183028"/>
    </source>
</evidence>
<dbReference type="Proteomes" id="UP000183028">
    <property type="component" value="Unassembled WGS sequence"/>
</dbReference>
<dbReference type="OrthoDB" id="9803716at2"/>
<dbReference type="InterPro" id="IPR034154">
    <property type="entry name" value="TOPRIM_DnaG/twinkle"/>
</dbReference>
<dbReference type="Pfam" id="PF13155">
    <property type="entry name" value="Toprim_2"/>
    <property type="match status" value="1"/>
</dbReference>
<proteinExistence type="predicted"/>
<protein>
    <submittedName>
        <fullName evidence="2">Toprim-like</fullName>
    </submittedName>
</protein>
<evidence type="ECO:0000313" key="2">
    <source>
        <dbReference type="EMBL" id="SEI65990.1"/>
    </source>
</evidence>
<dbReference type="CDD" id="cd01029">
    <property type="entry name" value="TOPRIM_primases"/>
    <property type="match status" value="1"/>
</dbReference>
<dbReference type="InterPro" id="IPR006171">
    <property type="entry name" value="TOPRIM_dom"/>
</dbReference>
<name>A0A1H6SPN6_9FIRM</name>
<sequence>MSEATQKQKNYARVLGIDHPESYSKDELRELITLYKNNQINNDNRIEMKARADSCSIEMLAERLGYHLISKRSYLEMEEHDSCQIRPYTNRFKRWSTGASGKAVSFLMEFGEEATGNRRFRSVDYSICYLCRLLDREPELATDAHAPVQLTESRTSPELKLPERADTDRKAVEYLEGRGIYDDVIGRWLDNGWLYQGVMKGRSEKTGREYSIDQLVFVSYDDARTVKRKIEDMKPVFASVRSIGSRKFVRDVAGSDYSKGQMFINPLAGTLHFTNAQASLVVCEAPIDIMSVQSIFGDLEYYKRAHYLSLNGVAKQEALYSQLRRHKEIGDVTVMLDNDEAGITAAREIIRNIHRDFPGLHVSAKLPPSEGMDWNDELRNGYNRKWKQDLEEFLSSRNISMKEWIDSTDLESRRRIVHRLMYPLQESRGTAIKR</sequence>
<feature type="domain" description="Toprim" evidence="1">
    <location>
        <begin position="278"/>
        <end position="368"/>
    </location>
</feature>
<dbReference type="eggNOG" id="COG0358">
    <property type="taxonomic scope" value="Bacteria"/>
</dbReference>
<dbReference type="Gene3D" id="3.40.1360.10">
    <property type="match status" value="1"/>
</dbReference>
<dbReference type="PROSITE" id="PS50880">
    <property type="entry name" value="TOPRIM"/>
    <property type="match status" value="1"/>
</dbReference>
<dbReference type="EMBL" id="FNYK01000015">
    <property type="protein sequence ID" value="SEI65990.1"/>
    <property type="molecule type" value="Genomic_DNA"/>
</dbReference>
<reference evidence="3" key="1">
    <citation type="submission" date="2016-10" db="EMBL/GenBank/DDBJ databases">
        <authorList>
            <person name="Varghese N."/>
        </authorList>
    </citation>
    <scope>NUCLEOTIDE SEQUENCE [LARGE SCALE GENOMIC DNA]</scope>
    <source>
        <strain evidence="3">DSM 20406</strain>
    </source>
</reference>
<organism evidence="2 3">
    <name type="scientific">Sharpea azabuensis</name>
    <dbReference type="NCBI Taxonomy" id="322505"/>
    <lineage>
        <taxon>Bacteria</taxon>
        <taxon>Bacillati</taxon>
        <taxon>Bacillota</taxon>
        <taxon>Erysipelotrichia</taxon>
        <taxon>Erysipelotrichales</taxon>
        <taxon>Coprobacillaceae</taxon>
        <taxon>Sharpea</taxon>
    </lineage>
</organism>